<accession>A0A9N9FUJ1</accession>
<proteinExistence type="predicted"/>
<keyword evidence="2" id="KW-1185">Reference proteome</keyword>
<dbReference type="EMBL" id="CAJVPZ010005444">
    <property type="protein sequence ID" value="CAG8561117.1"/>
    <property type="molecule type" value="Genomic_DNA"/>
</dbReference>
<name>A0A9N9FUJ1_9GLOM</name>
<protein>
    <submittedName>
        <fullName evidence="1">14582_t:CDS:1</fullName>
    </submittedName>
</protein>
<gene>
    <name evidence="1" type="ORF">RFULGI_LOCUS5062</name>
</gene>
<evidence type="ECO:0000313" key="1">
    <source>
        <dbReference type="EMBL" id="CAG8561117.1"/>
    </source>
</evidence>
<dbReference type="AlphaFoldDB" id="A0A9N9FUJ1"/>
<feature type="non-terminal residue" evidence="1">
    <location>
        <position position="48"/>
    </location>
</feature>
<organism evidence="1 2">
    <name type="scientific">Racocetra fulgida</name>
    <dbReference type="NCBI Taxonomy" id="60492"/>
    <lineage>
        <taxon>Eukaryota</taxon>
        <taxon>Fungi</taxon>
        <taxon>Fungi incertae sedis</taxon>
        <taxon>Mucoromycota</taxon>
        <taxon>Glomeromycotina</taxon>
        <taxon>Glomeromycetes</taxon>
        <taxon>Diversisporales</taxon>
        <taxon>Gigasporaceae</taxon>
        <taxon>Racocetra</taxon>
    </lineage>
</organism>
<dbReference type="Proteomes" id="UP000789396">
    <property type="component" value="Unassembled WGS sequence"/>
</dbReference>
<sequence length="48" mass="5137">MTTLLRDTSVKINAPNASYSSDNSTTRSNLAFKLAVGLDTSLNCKKST</sequence>
<evidence type="ECO:0000313" key="2">
    <source>
        <dbReference type="Proteomes" id="UP000789396"/>
    </source>
</evidence>
<comment type="caution">
    <text evidence="1">The sequence shown here is derived from an EMBL/GenBank/DDBJ whole genome shotgun (WGS) entry which is preliminary data.</text>
</comment>
<reference evidence="1" key="1">
    <citation type="submission" date="2021-06" db="EMBL/GenBank/DDBJ databases">
        <authorList>
            <person name="Kallberg Y."/>
            <person name="Tangrot J."/>
            <person name="Rosling A."/>
        </authorList>
    </citation>
    <scope>NUCLEOTIDE SEQUENCE</scope>
    <source>
        <strain evidence="1">IN212</strain>
    </source>
</reference>